<dbReference type="Pfam" id="PF07699">
    <property type="entry name" value="Ephrin_rec_like"/>
    <property type="match status" value="1"/>
</dbReference>
<name>A0A0G4EEC8_VITBC</name>
<dbReference type="OrthoDB" id="345093at2759"/>
<organism evidence="6 7">
    <name type="scientific">Vitrella brassicaformis (strain CCMP3155)</name>
    <dbReference type="NCBI Taxonomy" id="1169540"/>
    <lineage>
        <taxon>Eukaryota</taxon>
        <taxon>Sar</taxon>
        <taxon>Alveolata</taxon>
        <taxon>Colpodellida</taxon>
        <taxon>Vitrellaceae</taxon>
        <taxon>Vitrella</taxon>
    </lineage>
</organism>
<feature type="compositionally biased region" description="Basic and acidic residues" evidence="1">
    <location>
        <begin position="1402"/>
        <end position="1412"/>
    </location>
</feature>
<keyword evidence="2" id="KW-1133">Transmembrane helix</keyword>
<gene>
    <name evidence="6" type="ORF">Vbra_11362</name>
</gene>
<feature type="chain" id="PRO_5005187630" description="Tyrosine-protein kinase ephrin type A/B receptor-like domain-containing protein" evidence="3">
    <location>
        <begin position="29"/>
        <end position="1711"/>
    </location>
</feature>
<feature type="compositionally biased region" description="Basic and acidic residues" evidence="1">
    <location>
        <begin position="1269"/>
        <end position="1278"/>
    </location>
</feature>
<feature type="compositionally biased region" description="Low complexity" evidence="1">
    <location>
        <begin position="1324"/>
        <end position="1335"/>
    </location>
</feature>
<sequence>MPGRHCLRCLVLPLLCLWLGWTAAICRGQCLARGSRTVAEREGLNTNGTLRLAKRAWLSHQIVTEIFAAVVRDVVGIPVKLVDLSRIPASHMWEDMARHTDSSHSHSSSNTNSSPFPLYDIDLEQWNMHDTLDTAYVQHVLNDKTVVDAGSIGYPGKEGIFFPRRVLSKGSFVDYWRSHQEGGGAWKLFTRRSNGSLQFYPTDKPKTFVPRHCKGASGRSSCSDLYALPSGDGHTVLEDLVTALSLHYNVVYLPKHSYREHIEKAARQRQPILFYWWQPDEMTISTSAMPLTLPPHNPSCFPPSYTRLGGGGSGHSNNGSSGSGSGALKGSVSASCDWPSIHLKKAASRRVRAEMPMVLKALEAFTVSEKELTDMMKKVVIGGEHVSSVACQWVEGHKYTISGWLPDCASRGKMLDPSTLKCGFKCRTTRANTHNNSSSSSGVWELCQRCGAGRDLTIDGCRPCAPGTYRSGSLHKHTHQTHCTKCPMGMYSGRPGATQCRPCPKGTFAGEEGLSQCSLCPEGTYNDLQGAHHCIPCPRGASCVHRSEREVPHATKGHYRLTATTRTTTNKTDTTTSSTTASFSLFVPCPHAPDCSAANTCTPNSHTQGTLCTTCTKGHWRPSVRRPCVRCSSGGWVAVKVLLFLLQCGGLVWGLVHLVRGRERESGGGGQHGKDIKGNPALPAVVKVVSSYLELTSVAVAALSPAVRSAYSSLYVLQWVSDLADPLKNMLDFGCWFGTPIGSLRFTLVLAFVFPPAAVLTGLLLVHAFSVDHVTPQWLKQKFQHKTTTAVLVALLLFSPTATHQYVVALHCRSYASVYGPPVAHSGGARDAAKAVGVGVFDEPARLVYDPDTFCYGGEQTPYFVLALLGLILWSVGMPLLFLMLTIYLPSTTADAAAAPSKRRRLFGGLFLHLDFLWYGYRPAMRGWECYVMLRKVVVWVVLLVPPGPRSTVMSESAQAYALLLLQGLAFIALHSWARPHDVRPCGVQDRLESQCLWTFLATVTAMLLLTSSSIVGSPGSATGWIVTLAVLSLHFRFIASALSSLRLDAPFLPLRRIIWSETLRKRVTRFLGSPHVHIVGSREAVSCLDVRELKPGERAVVVNTLAQLSTDMLDRRVCGQYFHTKAVDYVVEGALEGWGEEISDQRRLEAIRGRVAARRTEGDVCSASTTLTLPDLQELLLSQPTSLVATQFSHALAADRTPPAPTSPPSRHRASTPAPTPQSPPADDDETQPHPHRHPPPTPHQHKRRARDKGGKRHRRGAESGCFPRREKPRDCKPCPPPPPDLGEVVIDMDAPTPTPPDRPTRPPSPSPQRKKHQDKPSPRAATSPAAAAATERKDPHPHPHQKPHAHAHGHGAARETGHEEAKKASPTTRKDRDRKKSYNEKEESKTKRGRSTSAERNNRDKGDKGDGCTPKPPTGDHKRSRSLERTERGRERHRGTHRGKSHEQRRHSSNSNSREAAQSQSPPVDEPITHQGRRRSPPPRHAACAATLEPPYPPAPAAHPPCTSTDDEAYADDPEAAQDPAAPSSTTPTPPAPPPAPAAHGRTPPARRRDDSTRRLLSPDAKQKDHRVGAAPVTLLDPSYRSPFAPNVMMMHGECHTHTHTHRPPMTPEDKKRDGEGEGEGPWGEREREELAAFFRRTVEGFDFDEANGTDVSEDDGQGDSSCLSNEFDEGVTMITESVKRTERALSNEERARWILRETQGGGRR</sequence>
<protein>
    <recommendedName>
        <fullName evidence="8">Tyrosine-protein kinase ephrin type A/B receptor-like domain-containing protein</fullName>
    </recommendedName>
</protein>
<feature type="domain" description="Tyrosine-protein kinase ephrin type A/B receptor-like" evidence="5">
    <location>
        <begin position="506"/>
        <end position="542"/>
    </location>
</feature>
<dbReference type="Proteomes" id="UP000041254">
    <property type="component" value="Unassembled WGS sequence"/>
</dbReference>
<evidence type="ECO:0008006" key="8">
    <source>
        <dbReference type="Google" id="ProtNLM"/>
    </source>
</evidence>
<feature type="signal peptide" evidence="3">
    <location>
        <begin position="1"/>
        <end position="28"/>
    </location>
</feature>
<dbReference type="InterPro" id="IPR011641">
    <property type="entry name" value="Tyr-kin_ephrin_A/B_rcpt-like"/>
</dbReference>
<dbReference type="GO" id="GO:0022857">
    <property type="term" value="F:transmembrane transporter activity"/>
    <property type="evidence" value="ECO:0007669"/>
    <property type="project" value="InterPro"/>
</dbReference>
<keyword evidence="7" id="KW-1185">Reference proteome</keyword>
<feature type="transmembrane region" description="Helical" evidence="2">
    <location>
        <begin position="863"/>
        <end position="885"/>
    </location>
</feature>
<feature type="transmembrane region" description="Helical" evidence="2">
    <location>
        <begin position="746"/>
        <end position="769"/>
    </location>
</feature>
<dbReference type="InterPro" id="IPR007210">
    <property type="entry name" value="ABC_Gly_betaine_transp_sub-bd"/>
</dbReference>
<dbReference type="SUPFAM" id="SSF53850">
    <property type="entry name" value="Periplasmic binding protein-like II"/>
    <property type="match status" value="1"/>
</dbReference>
<dbReference type="Gene3D" id="2.10.50.10">
    <property type="entry name" value="Tumor Necrosis Factor Receptor, subunit A, domain 2"/>
    <property type="match status" value="2"/>
</dbReference>
<accession>A0A0G4EEC8</accession>
<evidence type="ECO:0000313" key="7">
    <source>
        <dbReference type="Proteomes" id="UP000041254"/>
    </source>
</evidence>
<dbReference type="EMBL" id="CDMY01000185">
    <property type="protein sequence ID" value="CEL93707.1"/>
    <property type="molecule type" value="Genomic_DNA"/>
</dbReference>
<keyword evidence="2" id="KW-0812">Transmembrane</keyword>
<dbReference type="GO" id="GO:0043190">
    <property type="term" value="C:ATP-binding cassette (ABC) transporter complex"/>
    <property type="evidence" value="ECO:0007669"/>
    <property type="project" value="InterPro"/>
</dbReference>
<feature type="region of interest" description="Disordered" evidence="1">
    <location>
        <begin position="1199"/>
        <end position="1636"/>
    </location>
</feature>
<feature type="compositionally biased region" description="Polar residues" evidence="1">
    <location>
        <begin position="1455"/>
        <end position="1468"/>
    </location>
</feature>
<feature type="transmembrane region" description="Helical" evidence="2">
    <location>
        <begin position="905"/>
        <end position="921"/>
    </location>
</feature>
<feature type="compositionally biased region" description="Acidic residues" evidence="1">
    <location>
        <begin position="1648"/>
        <end position="1664"/>
    </location>
</feature>
<keyword evidence="2" id="KW-0472">Membrane</keyword>
<proteinExistence type="predicted"/>
<feature type="compositionally biased region" description="Acidic residues" evidence="1">
    <location>
        <begin position="1511"/>
        <end position="1522"/>
    </location>
</feature>
<dbReference type="SMART" id="SM01411">
    <property type="entry name" value="Ephrin_rec_like"/>
    <property type="match status" value="3"/>
</dbReference>
<dbReference type="VEuPathDB" id="CryptoDB:Vbra_11362"/>
<feature type="compositionally biased region" description="Basic residues" evidence="1">
    <location>
        <begin position="1235"/>
        <end position="1261"/>
    </location>
</feature>
<dbReference type="InParanoid" id="A0A0G4EEC8"/>
<evidence type="ECO:0000256" key="1">
    <source>
        <dbReference type="SAM" id="MobiDB-lite"/>
    </source>
</evidence>
<feature type="region of interest" description="Disordered" evidence="1">
    <location>
        <begin position="1648"/>
        <end position="1675"/>
    </location>
</feature>
<feature type="compositionally biased region" description="Basic and acidic residues" evidence="1">
    <location>
        <begin position="1420"/>
        <end position="1436"/>
    </location>
</feature>
<dbReference type="Pfam" id="PF04069">
    <property type="entry name" value="OpuAC"/>
    <property type="match status" value="1"/>
</dbReference>
<dbReference type="STRING" id="1169540.A0A0G4EEC8"/>
<dbReference type="PANTHER" id="PTHR46967:SF1">
    <property type="entry name" value="KERATIN-ASSOCIATED PROTEIN 16-1-LIKE"/>
    <property type="match status" value="1"/>
</dbReference>
<feature type="compositionally biased region" description="Low complexity" evidence="1">
    <location>
        <begin position="1523"/>
        <end position="1533"/>
    </location>
</feature>
<evidence type="ECO:0000256" key="2">
    <source>
        <dbReference type="SAM" id="Phobius"/>
    </source>
</evidence>
<dbReference type="PANTHER" id="PTHR46967">
    <property type="entry name" value="INSULIN-LIKE GROWTH FACTOR BINDING PROTEIN,N-TERMINAL"/>
    <property type="match status" value="1"/>
</dbReference>
<evidence type="ECO:0000256" key="3">
    <source>
        <dbReference type="SAM" id="SignalP"/>
    </source>
</evidence>
<feature type="compositionally biased region" description="Basic residues" evidence="1">
    <location>
        <begin position="1344"/>
        <end position="1357"/>
    </location>
</feature>
<evidence type="ECO:0000313" key="6">
    <source>
        <dbReference type="EMBL" id="CEL93707.1"/>
    </source>
</evidence>
<feature type="compositionally biased region" description="Basic residues" evidence="1">
    <location>
        <begin position="1437"/>
        <end position="1454"/>
    </location>
</feature>
<feature type="transmembrane region" description="Helical" evidence="2">
    <location>
        <begin position="789"/>
        <end position="809"/>
    </location>
</feature>
<evidence type="ECO:0000259" key="4">
    <source>
        <dbReference type="Pfam" id="PF04069"/>
    </source>
</evidence>
<feature type="region of interest" description="Disordered" evidence="1">
    <location>
        <begin position="304"/>
        <end position="326"/>
    </location>
</feature>
<feature type="compositionally biased region" description="Pro residues" evidence="1">
    <location>
        <begin position="1496"/>
        <end position="1505"/>
    </location>
</feature>
<feature type="domain" description="ABC-type glycine betaine transport system substrate-binding" evidence="4">
    <location>
        <begin position="258"/>
        <end position="395"/>
    </location>
</feature>
<dbReference type="OMA" id="WRYSEVT"/>
<reference evidence="6 7" key="1">
    <citation type="submission" date="2014-11" db="EMBL/GenBank/DDBJ databases">
        <authorList>
            <person name="Zhu J."/>
            <person name="Qi W."/>
            <person name="Song R."/>
        </authorList>
    </citation>
    <scope>NUCLEOTIDE SEQUENCE [LARGE SCALE GENOMIC DNA]</scope>
</reference>
<feature type="compositionally biased region" description="Basic and acidic residues" evidence="1">
    <location>
        <begin position="1358"/>
        <end position="1392"/>
    </location>
</feature>
<feature type="compositionally biased region" description="Pro residues" evidence="1">
    <location>
        <begin position="1298"/>
        <end position="1312"/>
    </location>
</feature>
<evidence type="ECO:0000259" key="5">
    <source>
        <dbReference type="Pfam" id="PF07699"/>
    </source>
</evidence>
<feature type="compositionally biased region" description="Pro residues" evidence="1">
    <location>
        <begin position="1534"/>
        <end position="1543"/>
    </location>
</feature>
<keyword evidence="3" id="KW-0732">Signal</keyword>